<evidence type="ECO:0000256" key="1">
    <source>
        <dbReference type="SAM" id="SignalP"/>
    </source>
</evidence>
<dbReference type="RefSeq" id="WP_395135650.1">
    <property type="nucleotide sequence ID" value="NZ_JBIMPR010000019.1"/>
</dbReference>
<organism evidence="2 3">
    <name type="scientific">Paracoccus broussonetiae subsp. drimophilus</name>
    <dbReference type="NCBI Taxonomy" id="3373869"/>
    <lineage>
        <taxon>Bacteria</taxon>
        <taxon>Pseudomonadati</taxon>
        <taxon>Pseudomonadota</taxon>
        <taxon>Alphaproteobacteria</taxon>
        <taxon>Rhodobacterales</taxon>
        <taxon>Paracoccaceae</taxon>
        <taxon>Paracoccus</taxon>
        <taxon>Paracoccus broussonetiae</taxon>
    </lineage>
</organism>
<dbReference type="Pfam" id="PF11453">
    <property type="entry name" value="DUF2950"/>
    <property type="match status" value="1"/>
</dbReference>
<proteinExistence type="predicted"/>
<feature type="signal peptide" evidence="1">
    <location>
        <begin position="1"/>
        <end position="22"/>
    </location>
</feature>
<dbReference type="EMBL" id="JBIMPR010000019">
    <property type="protein sequence ID" value="MFH5776632.1"/>
    <property type="molecule type" value="Genomic_DNA"/>
</dbReference>
<reference evidence="2 3" key="1">
    <citation type="submission" date="2024-10" db="EMBL/GenBank/DDBJ databases">
        <title>Paracoccus drimophilus sp. nov., a novel bacterium from corn roots in Hunan.</title>
        <authorList>
            <person name="Li X."/>
        </authorList>
    </citation>
    <scope>NUCLEOTIDE SEQUENCE [LARGE SCALE GENOMIC DNA]</scope>
    <source>
        <strain evidence="2 3">NGMCC 1.201697</strain>
    </source>
</reference>
<sequence>MSSLRKFRIATVLAFLPFAAHAAPEVFATGQDALDAMIAATKGQDRGGLLKVFGPEAEDLIFSGDPEEDKQNREQVLTMYQQGFRLTPQEDGSLQIELGEDDWPFPIPLVKGADGWSFDIAAGREEVTSRTVGLNEIEVLTLMDAYGDLQAKFRLTDQDGDGVMEFAKSVISTSEERSGLYWPGGDSPLGEAAARASLDGYSDGDADQEAEPFDGYFFRVLDQQGEHAPGGAMNYVINGNMVGGHALLAVPAEYGVTGVHSFMVSENGIILQADLGPDSLTKGFDIVSYDPDDAWTPAEVPAEGDDAP</sequence>
<gene>
    <name evidence="2" type="ORF">ACHFJ0_20505</name>
</gene>
<accession>A0ABW7LR36</accession>
<keyword evidence="3" id="KW-1185">Reference proteome</keyword>
<dbReference type="InterPro" id="IPR021556">
    <property type="entry name" value="DUF2950"/>
</dbReference>
<keyword evidence="1" id="KW-0732">Signal</keyword>
<evidence type="ECO:0000313" key="3">
    <source>
        <dbReference type="Proteomes" id="UP001609376"/>
    </source>
</evidence>
<protein>
    <submittedName>
        <fullName evidence="2">DUF2950 family protein</fullName>
    </submittedName>
</protein>
<comment type="caution">
    <text evidence="2">The sequence shown here is derived from an EMBL/GenBank/DDBJ whole genome shotgun (WGS) entry which is preliminary data.</text>
</comment>
<name>A0ABW7LR36_9RHOB</name>
<feature type="chain" id="PRO_5045970173" evidence="1">
    <location>
        <begin position="23"/>
        <end position="308"/>
    </location>
</feature>
<dbReference type="Proteomes" id="UP001609376">
    <property type="component" value="Unassembled WGS sequence"/>
</dbReference>
<evidence type="ECO:0000313" key="2">
    <source>
        <dbReference type="EMBL" id="MFH5776632.1"/>
    </source>
</evidence>